<dbReference type="InterPro" id="IPR011251">
    <property type="entry name" value="Luciferase-like_dom"/>
</dbReference>
<sequence length="423" mass="45434">MAVGLPGQQHQRIAARHAPDLVRDGHPVPGHRHRLTHHAPDPNRAAVSRTGPPDRAGHSTSHAPVSVSLPTAVPMKISYALLPDHPLRDSLASIRLADELGFHGCYAADETWHKDLWQLFAVAAGQTSRIRLGPSVSPVTLREPSLIAQSLATLDELSDGRAEGVLSSGNFGLLAQYGIDWAKDRPLTRVKEALHVVRTLLDEGAITHRGDFYTYDGLFTFARPVQDRVPLLLGAMRGPKSFQAAGELSDGVHHALSYTRAAYEYAVTHLRTGAERAGRDWRTLDIGAWVVFATGPDSAAAKEAARSMVGIYASSMPAEQLRRNGVEPEELAPVIDAIAAGDLARGIELTTPDIADRLSIAGTPEECLAKVQRELAPAGVNHLICAITDRALVNAFTGRDLPAAADVDTQLRLIADHLMPALA</sequence>
<dbReference type="InterPro" id="IPR036661">
    <property type="entry name" value="Luciferase-like_sf"/>
</dbReference>
<gene>
    <name evidence="4" type="ORF">RNC47_04840</name>
</gene>
<comment type="caution">
    <text evidence="4">The sequence shown here is derived from an EMBL/GenBank/DDBJ whole genome shotgun (WGS) entry which is preliminary data.</text>
</comment>
<name>A0ABU2LK87_9ACTN</name>
<evidence type="ECO:0000256" key="1">
    <source>
        <dbReference type="ARBA" id="ARBA00023002"/>
    </source>
</evidence>
<protein>
    <submittedName>
        <fullName evidence="4">LLM class flavin-dependent oxidoreductase</fullName>
    </submittedName>
</protein>
<accession>A0ABU2LK87</accession>
<evidence type="ECO:0000313" key="4">
    <source>
        <dbReference type="EMBL" id="MDT0317667.1"/>
    </source>
</evidence>
<dbReference type="Proteomes" id="UP001183420">
    <property type="component" value="Unassembled WGS sequence"/>
</dbReference>
<reference evidence="5" key="1">
    <citation type="submission" date="2023-07" db="EMBL/GenBank/DDBJ databases">
        <title>30 novel species of actinomycetes from the DSMZ collection.</title>
        <authorList>
            <person name="Nouioui I."/>
        </authorList>
    </citation>
    <scope>NUCLEOTIDE SEQUENCE [LARGE SCALE GENOMIC DNA]</scope>
    <source>
        <strain evidence="5">DSM 44918</strain>
    </source>
</reference>
<dbReference type="EMBL" id="JAVREM010000003">
    <property type="protein sequence ID" value="MDT0317667.1"/>
    <property type="molecule type" value="Genomic_DNA"/>
</dbReference>
<dbReference type="Gene3D" id="3.20.20.30">
    <property type="entry name" value="Luciferase-like domain"/>
    <property type="match status" value="1"/>
</dbReference>
<dbReference type="PANTHER" id="PTHR43244:SF1">
    <property type="entry name" value="5,10-METHYLENETETRAHYDROMETHANOPTERIN REDUCTASE"/>
    <property type="match status" value="1"/>
</dbReference>
<dbReference type="InterPro" id="IPR050564">
    <property type="entry name" value="F420-G6PD/mer"/>
</dbReference>
<feature type="region of interest" description="Disordered" evidence="2">
    <location>
        <begin position="1"/>
        <end position="67"/>
    </location>
</feature>
<evidence type="ECO:0000259" key="3">
    <source>
        <dbReference type="Pfam" id="PF00296"/>
    </source>
</evidence>
<keyword evidence="1" id="KW-0560">Oxidoreductase</keyword>
<evidence type="ECO:0000313" key="5">
    <source>
        <dbReference type="Proteomes" id="UP001183420"/>
    </source>
</evidence>
<dbReference type="Pfam" id="PF00296">
    <property type="entry name" value="Bac_luciferase"/>
    <property type="match status" value="1"/>
</dbReference>
<organism evidence="4 5">
    <name type="scientific">Streptomyces millisiae</name>
    <dbReference type="NCBI Taxonomy" id="3075542"/>
    <lineage>
        <taxon>Bacteria</taxon>
        <taxon>Bacillati</taxon>
        <taxon>Actinomycetota</taxon>
        <taxon>Actinomycetes</taxon>
        <taxon>Kitasatosporales</taxon>
        <taxon>Streptomycetaceae</taxon>
        <taxon>Streptomyces</taxon>
    </lineage>
</organism>
<dbReference type="PANTHER" id="PTHR43244">
    <property type="match status" value="1"/>
</dbReference>
<proteinExistence type="predicted"/>
<evidence type="ECO:0000256" key="2">
    <source>
        <dbReference type="SAM" id="MobiDB-lite"/>
    </source>
</evidence>
<dbReference type="SUPFAM" id="SSF51679">
    <property type="entry name" value="Bacterial luciferase-like"/>
    <property type="match status" value="1"/>
</dbReference>
<feature type="compositionally biased region" description="Basic and acidic residues" evidence="2">
    <location>
        <begin position="17"/>
        <end position="26"/>
    </location>
</feature>
<feature type="domain" description="Luciferase-like" evidence="3">
    <location>
        <begin position="75"/>
        <end position="381"/>
    </location>
</feature>
<keyword evidence="5" id="KW-1185">Reference proteome</keyword>